<feature type="domain" description="Transposase IS116/IS110/IS902 C-terminal" evidence="2">
    <location>
        <begin position="192"/>
        <end position="274"/>
    </location>
</feature>
<dbReference type="InterPro" id="IPR002525">
    <property type="entry name" value="Transp_IS110-like_N"/>
</dbReference>
<evidence type="ECO:0000313" key="4">
    <source>
        <dbReference type="Proteomes" id="UP000524492"/>
    </source>
</evidence>
<gene>
    <name evidence="3" type="ORF">GGD53_003574</name>
</gene>
<dbReference type="PANTHER" id="PTHR33055:SF13">
    <property type="entry name" value="TRANSPOSASE"/>
    <property type="match status" value="1"/>
</dbReference>
<protein>
    <submittedName>
        <fullName evidence="3">Transposase</fullName>
    </submittedName>
</protein>
<proteinExistence type="predicted"/>
<feature type="domain" description="Transposase IS110-like N-terminal" evidence="1">
    <location>
        <begin position="9"/>
        <end position="140"/>
    </location>
</feature>
<dbReference type="GO" id="GO:0006313">
    <property type="term" value="P:DNA transposition"/>
    <property type="evidence" value="ECO:0007669"/>
    <property type="project" value="InterPro"/>
</dbReference>
<accession>A0A7W6MJQ7</accession>
<dbReference type="Pfam" id="PF01548">
    <property type="entry name" value="DEDD_Tnp_IS110"/>
    <property type="match status" value="1"/>
</dbReference>
<reference evidence="3 4" key="1">
    <citation type="submission" date="2020-08" db="EMBL/GenBank/DDBJ databases">
        <title>Genomic Encyclopedia of Type Strains, Phase IV (KMG-V): Genome sequencing to study the core and pangenomes of soil and plant-associated prokaryotes.</title>
        <authorList>
            <person name="Whitman W."/>
        </authorList>
    </citation>
    <scope>NUCLEOTIDE SEQUENCE [LARGE SCALE GENOMIC DNA]</scope>
    <source>
        <strain evidence="3 4">SEMIA 4074</strain>
    </source>
</reference>
<dbReference type="PANTHER" id="PTHR33055">
    <property type="entry name" value="TRANSPOSASE FOR INSERTION SEQUENCE ELEMENT IS1111A"/>
    <property type="match status" value="1"/>
</dbReference>
<dbReference type="Proteomes" id="UP000524492">
    <property type="component" value="Unassembled WGS sequence"/>
</dbReference>
<evidence type="ECO:0000259" key="2">
    <source>
        <dbReference type="Pfam" id="PF02371"/>
    </source>
</evidence>
<evidence type="ECO:0000259" key="1">
    <source>
        <dbReference type="Pfam" id="PF01548"/>
    </source>
</evidence>
<keyword evidence="4" id="KW-1185">Reference proteome</keyword>
<evidence type="ECO:0000313" key="3">
    <source>
        <dbReference type="EMBL" id="MBB4193408.1"/>
    </source>
</evidence>
<dbReference type="InterPro" id="IPR047650">
    <property type="entry name" value="Transpos_IS110"/>
</dbReference>
<dbReference type="EMBL" id="JACIFV010000012">
    <property type="protein sequence ID" value="MBB4193408.1"/>
    <property type="molecule type" value="Genomic_DNA"/>
</dbReference>
<dbReference type="GO" id="GO:0004803">
    <property type="term" value="F:transposase activity"/>
    <property type="evidence" value="ECO:0007669"/>
    <property type="project" value="InterPro"/>
</dbReference>
<dbReference type="AlphaFoldDB" id="A0A7W6MJQ7"/>
<dbReference type="InterPro" id="IPR003346">
    <property type="entry name" value="Transposase_20"/>
</dbReference>
<dbReference type="GO" id="GO:0003677">
    <property type="term" value="F:DNA binding"/>
    <property type="evidence" value="ECO:0007669"/>
    <property type="project" value="InterPro"/>
</dbReference>
<dbReference type="RefSeq" id="WP_210303249.1">
    <property type="nucleotide sequence ID" value="NZ_JACIFV010000012.1"/>
</dbReference>
<organism evidence="3 4">
    <name type="scientific">Rhizobium aethiopicum</name>
    <dbReference type="NCBI Taxonomy" id="1138170"/>
    <lineage>
        <taxon>Bacteria</taxon>
        <taxon>Pseudomonadati</taxon>
        <taxon>Pseudomonadota</taxon>
        <taxon>Alphaproteobacteria</taxon>
        <taxon>Hyphomicrobiales</taxon>
        <taxon>Rhizobiaceae</taxon>
        <taxon>Rhizobium/Agrobacterium group</taxon>
        <taxon>Rhizobium</taxon>
    </lineage>
</organism>
<name>A0A7W6MJQ7_9HYPH</name>
<dbReference type="Pfam" id="PF02371">
    <property type="entry name" value="Transposase_20"/>
    <property type="match status" value="1"/>
</dbReference>
<comment type="caution">
    <text evidence="3">The sequence shown here is derived from an EMBL/GenBank/DDBJ whole genome shotgun (WGS) entry which is preliminary data.</text>
</comment>
<sequence length="335" mass="37756">MTDNNMICAGIDVGKSHLDIALHPSKARLRVTYDTDGLKVLDAFLQEHDVSRIGFEASGGYEWRLLAHLRAGKRPAARLQPAQLRFFAKSRLKRAKNDRLDAVLIALFTASLEQLPALPDARFDKLAAELTYLEQIEQQIALVKTFAETALSEAIKRRHLREVARLETCRKAHLLRLEKTVRDDCDLAQRLELLISIKGIGLRSALCLIIRLPELGHASRAEIAALAGVAPYDEDSGKYHGRRRIQGGRERLRKSLFMCAFTATRHNPDLAAFYTRLRQSGKEHLCAVIAVPKTHRSRQHNPLSQDRMDATIPQKLNMVAPRWEKGDSRGRGRAL</sequence>